<dbReference type="HOGENOM" id="CLU_2811111_0_0_6"/>
<name>L0GUC8_9GAMM</name>
<dbReference type="Proteomes" id="UP000010816">
    <property type="component" value="Chromosome"/>
</dbReference>
<dbReference type="KEGG" id="tmb:Thimo_0037"/>
<dbReference type="STRING" id="765912.Thimo_0037"/>
<reference evidence="1 2" key="1">
    <citation type="submission" date="2011-09" db="EMBL/GenBank/DDBJ databases">
        <title>Complete sequence of chromosome of Thioflavicoccus mobilis 8321.</title>
        <authorList>
            <consortium name="US DOE Joint Genome Institute"/>
            <person name="Lucas S."/>
            <person name="Han J."/>
            <person name="Lapidus A."/>
            <person name="Cheng J.-F."/>
            <person name="Goodwin L."/>
            <person name="Pitluck S."/>
            <person name="Peters L."/>
            <person name="Ovchinnikova G."/>
            <person name="Lu M."/>
            <person name="Detter J.C."/>
            <person name="Han C."/>
            <person name="Tapia R."/>
            <person name="Land M."/>
            <person name="Hauser L."/>
            <person name="Kyrpides N."/>
            <person name="Ivanova N."/>
            <person name="Pagani I."/>
            <person name="Vogl K."/>
            <person name="Liu Z."/>
            <person name="Imhoff J."/>
            <person name="Thiel V."/>
            <person name="Frigaard N.-U."/>
            <person name="Bryant D."/>
            <person name="Woyke T."/>
        </authorList>
    </citation>
    <scope>NUCLEOTIDE SEQUENCE [LARGE SCALE GENOMIC DNA]</scope>
    <source>
        <strain evidence="1 2">8321</strain>
    </source>
</reference>
<evidence type="ECO:0000313" key="2">
    <source>
        <dbReference type="Proteomes" id="UP000010816"/>
    </source>
</evidence>
<keyword evidence="2" id="KW-1185">Reference proteome</keyword>
<organism evidence="1 2">
    <name type="scientific">Thioflavicoccus mobilis 8321</name>
    <dbReference type="NCBI Taxonomy" id="765912"/>
    <lineage>
        <taxon>Bacteria</taxon>
        <taxon>Pseudomonadati</taxon>
        <taxon>Pseudomonadota</taxon>
        <taxon>Gammaproteobacteria</taxon>
        <taxon>Chromatiales</taxon>
        <taxon>Chromatiaceae</taxon>
        <taxon>Thioflavicoccus</taxon>
    </lineage>
</organism>
<evidence type="ECO:0000313" key="1">
    <source>
        <dbReference type="EMBL" id="AGA88914.1"/>
    </source>
</evidence>
<protein>
    <submittedName>
        <fullName evidence="1">Uncharacterized protein</fullName>
    </submittedName>
</protein>
<accession>L0GUC8</accession>
<sequence length="67" mass="7543">MPSGSGQIDTPKLAGHFTRDELIEDCIDDLEVYAIRTNTLLDKAIALGQERKTSRIWPVPWSCRLLS</sequence>
<proteinExistence type="predicted"/>
<gene>
    <name evidence="1" type="ORF">Thimo_0037</name>
</gene>
<dbReference type="OrthoDB" id="7330654at2"/>
<dbReference type="EMBL" id="CP003051">
    <property type="protein sequence ID" value="AGA88914.1"/>
    <property type="molecule type" value="Genomic_DNA"/>
</dbReference>
<dbReference type="RefSeq" id="WP_015279064.1">
    <property type="nucleotide sequence ID" value="NC_019940.1"/>
</dbReference>
<dbReference type="AlphaFoldDB" id="L0GUC8"/>